<keyword evidence="3" id="KW-1185">Reference proteome</keyword>
<evidence type="ECO:0000313" key="2">
    <source>
        <dbReference type="EMBL" id="KAL2505831.1"/>
    </source>
</evidence>
<proteinExistence type="predicted"/>
<feature type="compositionally biased region" description="Pro residues" evidence="1">
    <location>
        <begin position="91"/>
        <end position="102"/>
    </location>
</feature>
<dbReference type="AlphaFoldDB" id="A0ABD1SZD3"/>
<sequence length="111" mass="11970">MVGAAAFMYLGSSSNMGSSSIPGMIFAGRSNAMTSITKGRKLKDNSHSTPTFDEVYTGDVSLEDYRPIDPVPSSKSRIHHGTIQHGTPLMPYIPRPAPPPPSRPKHGVFFP</sequence>
<dbReference type="PANTHER" id="PTHR37249:SF3">
    <property type="entry name" value="OS03G0206201 PROTEIN"/>
    <property type="match status" value="1"/>
</dbReference>
<name>A0ABD1SZD3_9LAMI</name>
<organism evidence="2 3">
    <name type="scientific">Abeliophyllum distichum</name>
    <dbReference type="NCBI Taxonomy" id="126358"/>
    <lineage>
        <taxon>Eukaryota</taxon>
        <taxon>Viridiplantae</taxon>
        <taxon>Streptophyta</taxon>
        <taxon>Embryophyta</taxon>
        <taxon>Tracheophyta</taxon>
        <taxon>Spermatophyta</taxon>
        <taxon>Magnoliopsida</taxon>
        <taxon>eudicotyledons</taxon>
        <taxon>Gunneridae</taxon>
        <taxon>Pentapetalae</taxon>
        <taxon>asterids</taxon>
        <taxon>lamiids</taxon>
        <taxon>Lamiales</taxon>
        <taxon>Oleaceae</taxon>
        <taxon>Forsythieae</taxon>
        <taxon>Abeliophyllum</taxon>
    </lineage>
</organism>
<dbReference type="PANTHER" id="PTHR37249">
    <property type="entry name" value="OS03G0206201 PROTEIN"/>
    <property type="match status" value="1"/>
</dbReference>
<evidence type="ECO:0000313" key="3">
    <source>
        <dbReference type="Proteomes" id="UP001604336"/>
    </source>
</evidence>
<reference evidence="3" key="1">
    <citation type="submission" date="2024-07" db="EMBL/GenBank/DDBJ databases">
        <title>Two chromosome-level genome assemblies of Korean endemic species Abeliophyllum distichum and Forsythia ovata (Oleaceae).</title>
        <authorList>
            <person name="Jang H."/>
        </authorList>
    </citation>
    <scope>NUCLEOTIDE SEQUENCE [LARGE SCALE GENOMIC DNA]</scope>
</reference>
<protein>
    <submittedName>
        <fullName evidence="2">Uncharacterized protein</fullName>
    </submittedName>
</protein>
<gene>
    <name evidence="2" type="ORF">Adt_21452</name>
</gene>
<accession>A0ABD1SZD3</accession>
<dbReference type="EMBL" id="JBFOLK010000006">
    <property type="protein sequence ID" value="KAL2505831.1"/>
    <property type="molecule type" value="Genomic_DNA"/>
</dbReference>
<dbReference type="Proteomes" id="UP001604336">
    <property type="component" value="Unassembled WGS sequence"/>
</dbReference>
<feature type="region of interest" description="Disordered" evidence="1">
    <location>
        <begin position="63"/>
        <end position="111"/>
    </location>
</feature>
<evidence type="ECO:0000256" key="1">
    <source>
        <dbReference type="SAM" id="MobiDB-lite"/>
    </source>
</evidence>
<comment type="caution">
    <text evidence="2">The sequence shown here is derived from an EMBL/GenBank/DDBJ whole genome shotgun (WGS) entry which is preliminary data.</text>
</comment>